<feature type="chain" id="PRO_5020991248" description="Lytic polysaccharide monooxygenase" evidence="2">
    <location>
        <begin position="22"/>
        <end position="467"/>
    </location>
</feature>
<dbReference type="PANTHER" id="PTHR36182">
    <property type="entry name" value="PROTEIN, PUTATIVE (AFU_ORTHOLOGUE AFUA_6G10930)-RELATED"/>
    <property type="match status" value="1"/>
</dbReference>
<organism evidence="3 4">
    <name type="scientific">Cryomyces minteri</name>
    <dbReference type="NCBI Taxonomy" id="331657"/>
    <lineage>
        <taxon>Eukaryota</taxon>
        <taxon>Fungi</taxon>
        <taxon>Dikarya</taxon>
        <taxon>Ascomycota</taxon>
        <taxon>Pezizomycotina</taxon>
        <taxon>Dothideomycetes</taxon>
        <taxon>Dothideomycetes incertae sedis</taxon>
        <taxon>Cryomyces</taxon>
    </lineage>
</organism>
<evidence type="ECO:0000313" key="3">
    <source>
        <dbReference type="EMBL" id="TKA71401.1"/>
    </source>
</evidence>
<keyword evidence="2" id="KW-0732">Signal</keyword>
<feature type="compositionally biased region" description="Low complexity" evidence="1">
    <location>
        <begin position="366"/>
        <end position="399"/>
    </location>
</feature>
<keyword evidence="4" id="KW-1185">Reference proteome</keyword>
<dbReference type="OrthoDB" id="2342176at2759"/>
<protein>
    <recommendedName>
        <fullName evidence="5">Lytic polysaccharide monooxygenase</fullName>
    </recommendedName>
</protein>
<feature type="region of interest" description="Disordered" evidence="1">
    <location>
        <begin position="324"/>
        <end position="399"/>
    </location>
</feature>
<proteinExistence type="predicted"/>
<dbReference type="AlphaFoldDB" id="A0A4U0X666"/>
<dbReference type="PANTHER" id="PTHR36182:SF2">
    <property type="entry name" value="LYTIC POLYSACCHARIDE MONOOXYGENASE"/>
    <property type="match status" value="1"/>
</dbReference>
<evidence type="ECO:0000256" key="1">
    <source>
        <dbReference type="SAM" id="MobiDB-lite"/>
    </source>
</evidence>
<comment type="caution">
    <text evidence="3">The sequence shown here is derived from an EMBL/GenBank/DDBJ whole genome shotgun (WGS) entry which is preliminary data.</text>
</comment>
<name>A0A4U0X666_9PEZI</name>
<feature type="compositionally biased region" description="Polar residues" evidence="1">
    <location>
        <begin position="349"/>
        <end position="365"/>
    </location>
</feature>
<reference evidence="3 4" key="1">
    <citation type="submission" date="2017-03" db="EMBL/GenBank/DDBJ databases">
        <title>Genomes of endolithic fungi from Antarctica.</title>
        <authorList>
            <person name="Coleine C."/>
            <person name="Masonjones S."/>
            <person name="Stajich J.E."/>
        </authorList>
    </citation>
    <scope>NUCLEOTIDE SEQUENCE [LARGE SCALE GENOMIC DNA]</scope>
    <source>
        <strain evidence="3 4">CCFEE 5187</strain>
    </source>
</reference>
<dbReference type="Proteomes" id="UP000308768">
    <property type="component" value="Unassembled WGS sequence"/>
</dbReference>
<evidence type="ECO:0000256" key="2">
    <source>
        <dbReference type="SAM" id="SignalP"/>
    </source>
</evidence>
<sequence>MFAKTTLGLAALGYLASSVNAHMMLNTPVPYGKSSLSNSPLMNDTSDFPCKLRPGAFDITTMNTIPVGVPQPLSFIGGATHGGGSCQVSVTLDKEPTKNSQWKVIHSIIGGCPSNATGNLSGNPAGTDASVFEFSVPKGMPNGQYTLAWTWFNKIGNREMYMNCAPITVTGGGSDNSVFDTLPDMFVLNIAEGQCQSVEGEDFAFPSPGASVETGALAVPGSSMRGSGCASVTKLGAGAGSAGSPAVPTATSAASYAASSSAAATTTAALTSSGPAATGGAVSSSSDSVVTMTTTSTVTTTASSVSSTSAAAISVVPVSSEARSSGASAASGYPAASGFSRPSDFARPSGTSRPSGSYGSYGTQRSNSGSGNSSSGSTGVTSGSSNASSGSTASTGSCTGGRVPCTKLDEFVCIGNSEFGICEPDNCATPQPLAQGTACTNGNVQKRSMRIAQHMKGPHLRRMYGHL</sequence>
<gene>
    <name evidence="3" type="ORF">B0A49_09227</name>
</gene>
<dbReference type="Gene3D" id="2.70.50.70">
    <property type="match status" value="1"/>
</dbReference>
<evidence type="ECO:0000313" key="4">
    <source>
        <dbReference type="Proteomes" id="UP000308768"/>
    </source>
</evidence>
<accession>A0A4U0X666</accession>
<evidence type="ECO:0008006" key="5">
    <source>
        <dbReference type="Google" id="ProtNLM"/>
    </source>
</evidence>
<feature type="signal peptide" evidence="2">
    <location>
        <begin position="1"/>
        <end position="21"/>
    </location>
</feature>
<dbReference type="STRING" id="331657.A0A4U0X666"/>
<feature type="compositionally biased region" description="Low complexity" evidence="1">
    <location>
        <begin position="324"/>
        <end position="340"/>
    </location>
</feature>
<dbReference type="EMBL" id="NAJN01000568">
    <property type="protein sequence ID" value="TKA71401.1"/>
    <property type="molecule type" value="Genomic_DNA"/>
</dbReference>